<evidence type="ECO:0000256" key="1">
    <source>
        <dbReference type="SAM" id="Phobius"/>
    </source>
</evidence>
<dbReference type="AlphaFoldDB" id="A0AAD1KW45"/>
<accession>A0AAD1KW45</accession>
<keyword evidence="1" id="KW-1133">Transmembrane helix</keyword>
<sequence length="136" mass="13620">MVWERLVGVLAAGLGVLAWGLSLDLPKAQGPGPELFPRILGTALVLGGLYLAWARSEGPPPSQAAGRAGVKAALLLLLFLLAPSLLPRLGVAPTTALMAGAGTLLAGEGLARALAAALALGALAYLVFVRLLGVPA</sequence>
<evidence type="ECO:0000259" key="2">
    <source>
        <dbReference type="Pfam" id="PF07331"/>
    </source>
</evidence>
<gene>
    <name evidence="3" type="ORF">TthAA11_21470</name>
</gene>
<name>A0AAD1KW45_THETH</name>
<keyword evidence="1" id="KW-0812">Transmembrane</keyword>
<feature type="transmembrane region" description="Helical" evidence="1">
    <location>
        <begin position="6"/>
        <end position="23"/>
    </location>
</feature>
<geneLocation type="plasmid" evidence="3 4">
    <name>pAA1-1b</name>
</geneLocation>
<feature type="domain" description="DUF1468" evidence="2">
    <location>
        <begin position="7"/>
        <end position="135"/>
    </location>
</feature>
<feature type="transmembrane region" description="Helical" evidence="1">
    <location>
        <begin position="113"/>
        <end position="133"/>
    </location>
</feature>
<keyword evidence="1" id="KW-0472">Membrane</keyword>
<dbReference type="RefSeq" id="WP_223969351.1">
    <property type="nucleotide sequence ID" value="NZ_AP024927.1"/>
</dbReference>
<evidence type="ECO:0000313" key="3">
    <source>
        <dbReference type="EMBL" id="BCZ87965.1"/>
    </source>
</evidence>
<organism evidence="3 4">
    <name type="scientific">Thermus thermophilus</name>
    <dbReference type="NCBI Taxonomy" id="274"/>
    <lineage>
        <taxon>Bacteria</taxon>
        <taxon>Thermotogati</taxon>
        <taxon>Deinococcota</taxon>
        <taxon>Deinococci</taxon>
        <taxon>Thermales</taxon>
        <taxon>Thermaceae</taxon>
        <taxon>Thermus</taxon>
    </lineage>
</organism>
<protein>
    <recommendedName>
        <fullName evidence="2">DUF1468 domain-containing protein</fullName>
    </recommendedName>
</protein>
<dbReference type="EMBL" id="AP024927">
    <property type="protein sequence ID" value="BCZ87965.1"/>
    <property type="molecule type" value="Genomic_DNA"/>
</dbReference>
<dbReference type="Proteomes" id="UP000825379">
    <property type="component" value="Plasmid pAA1-1b"/>
</dbReference>
<reference evidence="3" key="1">
    <citation type="submission" date="2021-07" db="EMBL/GenBank/DDBJ databases">
        <title>Complete genome sequences of four Thermus thermophilus strains isolated from Arima Hot Spring in Japan.</title>
        <authorList>
            <person name="Tomariguchi N."/>
            <person name="Ueno Y."/>
            <person name="Miyazaki K."/>
        </authorList>
    </citation>
    <scope>NUCLEOTIDE SEQUENCE</scope>
    <source>
        <strain evidence="3">AA1-1</strain>
        <plasmid evidence="3">pAA1-1b</plasmid>
    </source>
</reference>
<keyword evidence="3" id="KW-0614">Plasmid</keyword>
<evidence type="ECO:0000313" key="4">
    <source>
        <dbReference type="Proteomes" id="UP000825379"/>
    </source>
</evidence>
<dbReference type="Pfam" id="PF07331">
    <property type="entry name" value="TctB"/>
    <property type="match status" value="1"/>
</dbReference>
<proteinExistence type="predicted"/>
<feature type="transmembrane region" description="Helical" evidence="1">
    <location>
        <begin position="35"/>
        <end position="53"/>
    </location>
</feature>
<dbReference type="InterPro" id="IPR009936">
    <property type="entry name" value="DUF1468"/>
</dbReference>